<evidence type="ECO:0000313" key="4">
    <source>
        <dbReference type="Proteomes" id="UP000236161"/>
    </source>
</evidence>
<dbReference type="Pfam" id="PF08458">
    <property type="entry name" value="PH_2"/>
    <property type="match status" value="1"/>
</dbReference>
<feature type="region of interest" description="Disordered" evidence="1">
    <location>
        <begin position="67"/>
        <end position="98"/>
    </location>
</feature>
<dbReference type="Proteomes" id="UP000236161">
    <property type="component" value="Unassembled WGS sequence"/>
</dbReference>
<dbReference type="AlphaFoldDB" id="A0A2I0AU58"/>
<feature type="domain" description="PH" evidence="2">
    <location>
        <begin position="266"/>
        <end position="374"/>
    </location>
</feature>
<sequence length="381" mass="40820">MESSSAHHPLQTHCSARRLDSIQEDGSANLLPASLRLPETPTEAMEFLARSWSLSAAELSKALGGVLPPAPAPTKEKAEALESSSGSSPPFSSKENDNLKFFKGASRTRTAADWLKEHKERRKMEMRTRSAQIYAATSVAGVAAAVAATATASVFKADATAAPAADQTNGVCRSSSAALASAAALVASHCVEMAQAIGATREEILSVISSAVKAHSTGDIMALTASAATALRAAAMLSARLHKEINETVLIVENREFAGCSSALAFVSRGGELLKKTRKGDLHWKQVSVFINSNWQVVLNMKSTLMAGAFVKRKKGAVFAVYSNIPAWPGREAAEGSSSKAYFGIRTPERLIEFECRNKYQKQIWVEGIQQALKFRTYVKM</sequence>
<dbReference type="SUPFAM" id="SSF50729">
    <property type="entry name" value="PH domain-like"/>
    <property type="match status" value="1"/>
</dbReference>
<evidence type="ECO:0000259" key="2">
    <source>
        <dbReference type="PROSITE" id="PS50003"/>
    </source>
</evidence>
<dbReference type="PANTHER" id="PTHR31351:SF2">
    <property type="entry name" value="PHOSPHOINOSITIDE BINDING PROTEIN"/>
    <property type="match status" value="1"/>
</dbReference>
<dbReference type="InterPro" id="IPR008546">
    <property type="entry name" value="VAN3-bd-like_auxin_canal"/>
</dbReference>
<dbReference type="InterPro" id="IPR013666">
    <property type="entry name" value="PH_pln"/>
</dbReference>
<organism evidence="3 4">
    <name type="scientific">Apostasia shenzhenica</name>
    <dbReference type="NCBI Taxonomy" id="1088818"/>
    <lineage>
        <taxon>Eukaryota</taxon>
        <taxon>Viridiplantae</taxon>
        <taxon>Streptophyta</taxon>
        <taxon>Embryophyta</taxon>
        <taxon>Tracheophyta</taxon>
        <taxon>Spermatophyta</taxon>
        <taxon>Magnoliopsida</taxon>
        <taxon>Liliopsida</taxon>
        <taxon>Asparagales</taxon>
        <taxon>Orchidaceae</taxon>
        <taxon>Apostasioideae</taxon>
        <taxon>Apostasia</taxon>
    </lineage>
</organism>
<dbReference type="Pfam" id="PF05703">
    <property type="entry name" value="Auxin_canalis"/>
    <property type="match status" value="2"/>
</dbReference>
<dbReference type="EMBL" id="KZ451950">
    <property type="protein sequence ID" value="PKA59062.1"/>
    <property type="molecule type" value="Genomic_DNA"/>
</dbReference>
<feature type="compositionally biased region" description="Low complexity" evidence="1">
    <location>
        <begin position="83"/>
        <end position="93"/>
    </location>
</feature>
<dbReference type="PANTHER" id="PTHR31351">
    <property type="entry name" value="EXPRESSED PROTEIN"/>
    <property type="match status" value="1"/>
</dbReference>
<dbReference type="InterPro" id="IPR001849">
    <property type="entry name" value="PH_domain"/>
</dbReference>
<protein>
    <recommendedName>
        <fullName evidence="2">PH domain-containing protein</fullName>
    </recommendedName>
</protein>
<dbReference type="InterPro" id="IPR040269">
    <property type="entry name" value="VAB"/>
</dbReference>
<dbReference type="STRING" id="1088818.A0A2I0AU58"/>
<evidence type="ECO:0000313" key="3">
    <source>
        <dbReference type="EMBL" id="PKA59062.1"/>
    </source>
</evidence>
<evidence type="ECO:0000256" key="1">
    <source>
        <dbReference type="SAM" id="MobiDB-lite"/>
    </source>
</evidence>
<accession>A0A2I0AU58</accession>
<dbReference type="PROSITE" id="PS50003">
    <property type="entry name" value="PH_DOMAIN"/>
    <property type="match status" value="1"/>
</dbReference>
<proteinExistence type="predicted"/>
<dbReference type="OrthoDB" id="1926216at2759"/>
<name>A0A2I0AU58_9ASPA</name>
<reference evidence="3 4" key="1">
    <citation type="journal article" date="2017" name="Nature">
        <title>The Apostasia genome and the evolution of orchids.</title>
        <authorList>
            <person name="Zhang G.Q."/>
            <person name="Liu K.W."/>
            <person name="Li Z."/>
            <person name="Lohaus R."/>
            <person name="Hsiao Y.Y."/>
            <person name="Niu S.C."/>
            <person name="Wang J.Y."/>
            <person name="Lin Y.C."/>
            <person name="Xu Q."/>
            <person name="Chen L.J."/>
            <person name="Yoshida K."/>
            <person name="Fujiwara S."/>
            <person name="Wang Z.W."/>
            <person name="Zhang Y.Q."/>
            <person name="Mitsuda N."/>
            <person name="Wang M."/>
            <person name="Liu G.H."/>
            <person name="Pecoraro L."/>
            <person name="Huang H.X."/>
            <person name="Xiao X.J."/>
            <person name="Lin M."/>
            <person name="Wu X.Y."/>
            <person name="Wu W.L."/>
            <person name="Chen Y.Y."/>
            <person name="Chang S.B."/>
            <person name="Sakamoto S."/>
            <person name="Ohme-Takagi M."/>
            <person name="Yagi M."/>
            <person name="Zeng S.J."/>
            <person name="Shen C.Y."/>
            <person name="Yeh C.M."/>
            <person name="Luo Y.B."/>
            <person name="Tsai W.C."/>
            <person name="Van de Peer Y."/>
            <person name="Liu Z.J."/>
        </authorList>
    </citation>
    <scope>NUCLEOTIDE SEQUENCE [LARGE SCALE GENOMIC DNA]</scope>
    <source>
        <strain evidence="4">cv. Shenzhen</strain>
        <tissue evidence="3">Stem</tissue>
    </source>
</reference>
<gene>
    <name evidence="3" type="ORF">AXF42_Ash001155</name>
</gene>
<keyword evidence="4" id="KW-1185">Reference proteome</keyword>